<reference evidence="1 2" key="1">
    <citation type="journal article" date="2013" name="Curr. Biol.">
        <title>The Genome of the Foraminiferan Reticulomyxa filosa.</title>
        <authorList>
            <person name="Glockner G."/>
            <person name="Hulsmann N."/>
            <person name="Schleicher M."/>
            <person name="Noegel A.A."/>
            <person name="Eichinger L."/>
            <person name="Gallinger C."/>
            <person name="Pawlowski J."/>
            <person name="Sierra R."/>
            <person name="Euteneuer U."/>
            <person name="Pillet L."/>
            <person name="Moustafa A."/>
            <person name="Platzer M."/>
            <person name="Groth M."/>
            <person name="Szafranski K."/>
            <person name="Schliwa M."/>
        </authorList>
    </citation>
    <scope>NUCLEOTIDE SEQUENCE [LARGE SCALE GENOMIC DNA]</scope>
</reference>
<organism evidence="1 2">
    <name type="scientific">Reticulomyxa filosa</name>
    <dbReference type="NCBI Taxonomy" id="46433"/>
    <lineage>
        <taxon>Eukaryota</taxon>
        <taxon>Sar</taxon>
        <taxon>Rhizaria</taxon>
        <taxon>Retaria</taxon>
        <taxon>Foraminifera</taxon>
        <taxon>Monothalamids</taxon>
        <taxon>Reticulomyxidae</taxon>
        <taxon>Reticulomyxa</taxon>
    </lineage>
</organism>
<protein>
    <submittedName>
        <fullName evidence="1">Uncharacterized protein</fullName>
    </submittedName>
</protein>
<dbReference type="EMBL" id="ASPP01004219">
    <property type="protein sequence ID" value="ETO32417.1"/>
    <property type="molecule type" value="Genomic_DNA"/>
</dbReference>
<accession>X6P4A4</accession>
<evidence type="ECO:0000313" key="2">
    <source>
        <dbReference type="Proteomes" id="UP000023152"/>
    </source>
</evidence>
<keyword evidence="2" id="KW-1185">Reference proteome</keyword>
<name>X6P4A4_RETFI</name>
<comment type="caution">
    <text evidence="1">The sequence shown here is derived from an EMBL/GenBank/DDBJ whole genome shotgun (WGS) entry which is preliminary data.</text>
</comment>
<dbReference type="Proteomes" id="UP000023152">
    <property type="component" value="Unassembled WGS sequence"/>
</dbReference>
<gene>
    <name evidence="1" type="ORF">RFI_04700</name>
</gene>
<proteinExistence type="predicted"/>
<sequence length="276" mass="32025">MTIKQREKQIQNVTIAYIKNKKYMNEIPLTCAIIVRTNNIKKKAQTQSKNNKNGKSLKKIIIKFLKQTLLKIFPFQSKKQCYFLALSTKFLCPLFLKKTIIMSLLTDEVKKTLERVDNSLQNIEKIYQPFFANNSLEKLNEDLSPESKAKEKGNMHTRIYVYGHLLGYCHLQNENEQVQTTSQQSLERAKQYIMKIKHVLSAEKAAAATAENEEGKEKKSEAVEDKDVQMYEEVRNAGRQGRRLDKGAAKRFIAKGLDKKERDAMWEKFGTEMSYL</sequence>
<evidence type="ECO:0000313" key="1">
    <source>
        <dbReference type="EMBL" id="ETO32417.1"/>
    </source>
</evidence>
<dbReference type="AlphaFoldDB" id="X6P4A4"/>